<dbReference type="InterPro" id="IPR045584">
    <property type="entry name" value="Pilin-like"/>
</dbReference>
<comment type="similarity">
    <text evidence="9">Belongs to the GSP H family.</text>
</comment>
<keyword evidence="8 11" id="KW-0472">Membrane</keyword>
<dbReference type="Pfam" id="PF12019">
    <property type="entry name" value="GspH"/>
    <property type="match status" value="1"/>
</dbReference>
<dbReference type="SUPFAM" id="SSF54523">
    <property type="entry name" value="Pili subunits"/>
    <property type="match status" value="1"/>
</dbReference>
<keyword evidence="7 11" id="KW-1133">Transmembrane helix</keyword>
<accession>A0AAX1F8G2</accession>
<dbReference type="EMBL" id="CP038018">
    <property type="protein sequence ID" value="QED92335.1"/>
    <property type="molecule type" value="Genomic_DNA"/>
</dbReference>
<dbReference type="GO" id="GO:0005886">
    <property type="term" value="C:plasma membrane"/>
    <property type="evidence" value="ECO:0007669"/>
    <property type="project" value="UniProtKB-SubCell"/>
</dbReference>
<evidence type="ECO:0000256" key="7">
    <source>
        <dbReference type="ARBA" id="ARBA00022989"/>
    </source>
</evidence>
<keyword evidence="3" id="KW-1003">Cell membrane</keyword>
<protein>
    <recommendedName>
        <fullName evidence="2">Type II secretion system protein H</fullName>
    </recommendedName>
    <alternativeName>
        <fullName evidence="10">General secretion pathway protein H</fullName>
    </alternativeName>
</protein>
<gene>
    <name evidence="13" type="ORF">EZJ17_06730</name>
</gene>
<dbReference type="InterPro" id="IPR022346">
    <property type="entry name" value="T2SS_GspH"/>
</dbReference>
<proteinExistence type="inferred from homology"/>
<evidence type="ECO:0000256" key="4">
    <source>
        <dbReference type="ARBA" id="ARBA00022481"/>
    </source>
</evidence>
<dbReference type="NCBIfam" id="TIGR02532">
    <property type="entry name" value="IV_pilin_GFxxxE"/>
    <property type="match status" value="1"/>
</dbReference>
<evidence type="ECO:0000256" key="2">
    <source>
        <dbReference type="ARBA" id="ARBA00021549"/>
    </source>
</evidence>
<feature type="transmembrane region" description="Helical" evidence="11">
    <location>
        <begin position="12"/>
        <end position="32"/>
    </location>
</feature>
<evidence type="ECO:0000256" key="8">
    <source>
        <dbReference type="ARBA" id="ARBA00023136"/>
    </source>
</evidence>
<evidence type="ECO:0000313" key="14">
    <source>
        <dbReference type="Proteomes" id="UP000326695"/>
    </source>
</evidence>
<name>A0AAX1F8G2_9NEIS</name>
<comment type="subcellular location">
    <subcellularLocation>
        <location evidence="1">Cell inner membrane</location>
        <topology evidence="1">Single-pass membrane protein</topology>
    </subcellularLocation>
</comment>
<keyword evidence="14" id="KW-1185">Reference proteome</keyword>
<evidence type="ECO:0000256" key="5">
    <source>
        <dbReference type="ARBA" id="ARBA00022519"/>
    </source>
</evidence>
<evidence type="ECO:0000256" key="9">
    <source>
        <dbReference type="ARBA" id="ARBA00025772"/>
    </source>
</evidence>
<keyword evidence="6 11" id="KW-0812">Transmembrane</keyword>
<evidence type="ECO:0000256" key="3">
    <source>
        <dbReference type="ARBA" id="ARBA00022475"/>
    </source>
</evidence>
<evidence type="ECO:0000256" key="6">
    <source>
        <dbReference type="ARBA" id="ARBA00022692"/>
    </source>
</evidence>
<dbReference type="PROSITE" id="PS00409">
    <property type="entry name" value="PROKAR_NTER_METHYL"/>
    <property type="match status" value="1"/>
</dbReference>
<feature type="domain" description="General secretion pathway GspH" evidence="12">
    <location>
        <begin position="48"/>
        <end position="162"/>
    </location>
</feature>
<organism evidence="13 14">
    <name type="scientific">Eikenella exigua</name>
    <dbReference type="NCBI Taxonomy" id="2528037"/>
    <lineage>
        <taxon>Bacteria</taxon>
        <taxon>Pseudomonadati</taxon>
        <taxon>Pseudomonadota</taxon>
        <taxon>Betaproteobacteria</taxon>
        <taxon>Neisseriales</taxon>
        <taxon>Neisseriaceae</taxon>
        <taxon>Eikenella</taxon>
    </lineage>
</organism>
<keyword evidence="4" id="KW-0488">Methylation</keyword>
<evidence type="ECO:0000256" key="10">
    <source>
        <dbReference type="ARBA" id="ARBA00030775"/>
    </source>
</evidence>
<dbReference type="AlphaFoldDB" id="A0AAX1F8G2"/>
<evidence type="ECO:0000259" key="12">
    <source>
        <dbReference type="Pfam" id="PF12019"/>
    </source>
</evidence>
<keyword evidence="5" id="KW-0997">Cell inner membrane</keyword>
<reference evidence="14" key="1">
    <citation type="journal article" date="2019" name="J. Anim. Genet.">
        <title>Description and whole genome sequencing of Eikenella exigua sp. nov., isolated from brain abscess and blood.</title>
        <authorList>
            <person name="Stormo K.A."/>
            <person name="Nygaard R.M."/>
            <person name="Bruvold T.S."/>
            <person name="Dimmen G."/>
            <person name="Lindemann P.C."/>
            <person name="Jordal S."/>
            <person name="Kommedal O."/>
        </authorList>
    </citation>
    <scope>NUCLEOTIDE SEQUENCE [LARGE SCALE GENOMIC DNA]</scope>
    <source>
        <strain evidence="14">PXX</strain>
    </source>
</reference>
<dbReference type="InterPro" id="IPR012902">
    <property type="entry name" value="N_methyl_site"/>
</dbReference>
<sequence>MAMKTQQHIQGFTLIELMITLTLIGIMATLAMPSMSDFISNQRIAGHIDRVVTTFRFARTEAVRRNAPVLICGGIKLKSDAKPDNGCDKGGSSLLAFVDSNKDDDYQSSITNPNSDIDLRSVLIDQGNVNITYLDIGFNKLSTSNTKYRFIFLPNGSFGTGIKSGSSVPYTYASHYIRISASDGKRVRMALIAPSGRVVSCNTSMTPAVFDRIQAADYKNFCALS</sequence>
<dbReference type="GO" id="GO:0015628">
    <property type="term" value="P:protein secretion by the type II secretion system"/>
    <property type="evidence" value="ECO:0007669"/>
    <property type="project" value="InterPro"/>
</dbReference>
<dbReference type="KEGG" id="eex:EZJ17_06730"/>
<evidence type="ECO:0000256" key="11">
    <source>
        <dbReference type="SAM" id="Phobius"/>
    </source>
</evidence>
<dbReference type="Gene3D" id="3.30.700.10">
    <property type="entry name" value="Glycoprotein, Type 4 Pilin"/>
    <property type="match status" value="1"/>
</dbReference>
<dbReference type="GO" id="GO:0015627">
    <property type="term" value="C:type II protein secretion system complex"/>
    <property type="evidence" value="ECO:0007669"/>
    <property type="project" value="InterPro"/>
</dbReference>
<evidence type="ECO:0000256" key="1">
    <source>
        <dbReference type="ARBA" id="ARBA00004377"/>
    </source>
</evidence>
<dbReference type="Proteomes" id="UP000326695">
    <property type="component" value="Chromosome"/>
</dbReference>
<dbReference type="Pfam" id="PF07963">
    <property type="entry name" value="N_methyl"/>
    <property type="match status" value="1"/>
</dbReference>
<evidence type="ECO:0000313" key="13">
    <source>
        <dbReference type="EMBL" id="QED92335.1"/>
    </source>
</evidence>